<dbReference type="OrthoDB" id="5458396at2"/>
<accession>A0A1M5QZJ0</accession>
<protein>
    <recommendedName>
        <fullName evidence="3">Nif11-like leader peptide domain-containing protein</fullName>
    </recommendedName>
</protein>
<dbReference type="EMBL" id="FQXJ01000003">
    <property type="protein sequence ID" value="SHH18953.1"/>
    <property type="molecule type" value="Genomic_DNA"/>
</dbReference>
<dbReference type="Proteomes" id="UP000183954">
    <property type="component" value="Unassembled WGS sequence"/>
</dbReference>
<name>A0A1M5QZJ0_9FIRM</name>
<sequence>MDIKKIVEGLGEKRDELFKMAIKCKSAEELLAVAIEQDVALDKAGATELFEAMTLTICKLSDDELDDVAGGYYVNKLIKAE</sequence>
<gene>
    <name evidence="1" type="ORF">SAMN02746098_00401</name>
</gene>
<proteinExistence type="predicted"/>
<dbReference type="AlphaFoldDB" id="A0A1M5QZJ0"/>
<evidence type="ECO:0000313" key="1">
    <source>
        <dbReference type="EMBL" id="SHH18953.1"/>
    </source>
</evidence>
<evidence type="ECO:0000313" key="2">
    <source>
        <dbReference type="Proteomes" id="UP000183954"/>
    </source>
</evidence>
<reference evidence="2" key="1">
    <citation type="submission" date="2016-11" db="EMBL/GenBank/DDBJ databases">
        <authorList>
            <person name="Varghese N."/>
            <person name="Submissions S."/>
        </authorList>
    </citation>
    <scope>NUCLEOTIDE SEQUENCE [LARGE SCALE GENOMIC DNA]</scope>
    <source>
        <strain evidence="2">DSM 15449</strain>
    </source>
</reference>
<keyword evidence="2" id="KW-1185">Reference proteome</keyword>
<organism evidence="1 2">
    <name type="scientific">Desulfosporosinus lacus DSM 15449</name>
    <dbReference type="NCBI Taxonomy" id="1121420"/>
    <lineage>
        <taxon>Bacteria</taxon>
        <taxon>Bacillati</taxon>
        <taxon>Bacillota</taxon>
        <taxon>Clostridia</taxon>
        <taxon>Eubacteriales</taxon>
        <taxon>Desulfitobacteriaceae</taxon>
        <taxon>Desulfosporosinus</taxon>
    </lineage>
</organism>
<dbReference type="STRING" id="1121420.SAMN02746098_00401"/>
<evidence type="ECO:0008006" key="3">
    <source>
        <dbReference type="Google" id="ProtNLM"/>
    </source>
</evidence>
<dbReference type="RefSeq" id="WP_073027448.1">
    <property type="nucleotide sequence ID" value="NZ_FQXJ01000003.1"/>
</dbReference>